<feature type="region of interest" description="Disordered" evidence="1">
    <location>
        <begin position="343"/>
        <end position="384"/>
    </location>
</feature>
<gene>
    <name evidence="2" type="ORF">MCOR_22795</name>
</gene>
<sequence>MSVWVGSHGVRYSAEFRNIIYEINPVYLPCVYKEMFENNATNTMRENEDIHEDAKTLIKDGTYVKTIEKENVQKNRCSSAVVYQEPNENSKQDEFSGWKTCSTEHSATSVHCNTTQLEDSVKHRSHSASAKLNVSKIDSPSQTTQKTGKTKQLKDRFNFTRPITNGGAGTQNQDRKSTDQQKVTLSNYTTPGYTSRPTSPIQYKFVHFEFSENYIEQYRQEYTMGKIEDLSMKTTNTCVCRRVPSTVVPSVPMMPMFCTTEPYTQDSIKLKVANSFYIDTQTVKTRHDAPKKKQTTPKFTQFSERQKMHQKQDCENKSPHFLIGHNGVLKMGYYNNPLVTDNTGASSTSKSSGSCRSRPSIHKNVRGHTHPSSANSQYRVYRKK</sequence>
<evidence type="ECO:0000256" key="1">
    <source>
        <dbReference type="SAM" id="MobiDB-lite"/>
    </source>
</evidence>
<name>A0A6J8BV06_MYTCO</name>
<feature type="compositionally biased region" description="Low complexity" evidence="1">
    <location>
        <begin position="346"/>
        <end position="358"/>
    </location>
</feature>
<evidence type="ECO:0000313" key="2">
    <source>
        <dbReference type="EMBL" id="CAC5387472.1"/>
    </source>
</evidence>
<reference evidence="2 3" key="1">
    <citation type="submission" date="2020-06" db="EMBL/GenBank/DDBJ databases">
        <authorList>
            <person name="Li R."/>
            <person name="Bekaert M."/>
        </authorList>
    </citation>
    <scope>NUCLEOTIDE SEQUENCE [LARGE SCALE GENOMIC DNA]</scope>
    <source>
        <strain evidence="3">wild</strain>
    </source>
</reference>
<accession>A0A6J8BV06</accession>
<dbReference type="EMBL" id="CACVKT020004002">
    <property type="protein sequence ID" value="CAC5387472.1"/>
    <property type="molecule type" value="Genomic_DNA"/>
</dbReference>
<feature type="compositionally biased region" description="Polar residues" evidence="1">
    <location>
        <begin position="127"/>
        <end position="141"/>
    </location>
</feature>
<feature type="region of interest" description="Disordered" evidence="1">
    <location>
        <begin position="123"/>
        <end position="182"/>
    </location>
</feature>
<feature type="compositionally biased region" description="Basic residues" evidence="1">
    <location>
        <begin position="359"/>
        <end position="369"/>
    </location>
</feature>
<organism evidence="2 3">
    <name type="scientific">Mytilus coruscus</name>
    <name type="common">Sea mussel</name>
    <dbReference type="NCBI Taxonomy" id="42192"/>
    <lineage>
        <taxon>Eukaryota</taxon>
        <taxon>Metazoa</taxon>
        <taxon>Spiralia</taxon>
        <taxon>Lophotrochozoa</taxon>
        <taxon>Mollusca</taxon>
        <taxon>Bivalvia</taxon>
        <taxon>Autobranchia</taxon>
        <taxon>Pteriomorphia</taxon>
        <taxon>Mytilida</taxon>
        <taxon>Mytiloidea</taxon>
        <taxon>Mytilidae</taxon>
        <taxon>Mytilinae</taxon>
        <taxon>Mytilus</taxon>
    </lineage>
</organism>
<protein>
    <submittedName>
        <fullName evidence="2">Uncharacterized protein</fullName>
    </submittedName>
</protein>
<dbReference type="Proteomes" id="UP000507470">
    <property type="component" value="Unassembled WGS sequence"/>
</dbReference>
<evidence type="ECO:0000313" key="3">
    <source>
        <dbReference type="Proteomes" id="UP000507470"/>
    </source>
</evidence>
<dbReference type="AlphaFoldDB" id="A0A6J8BV06"/>
<proteinExistence type="predicted"/>
<keyword evidence="3" id="KW-1185">Reference proteome</keyword>
<dbReference type="OrthoDB" id="6143204at2759"/>